<gene>
    <name evidence="6" type="ORF">QBC47DRAFT_433152</name>
</gene>
<dbReference type="EMBL" id="MU839840">
    <property type="protein sequence ID" value="KAK1752184.1"/>
    <property type="molecule type" value="Genomic_DNA"/>
</dbReference>
<evidence type="ECO:0000313" key="6">
    <source>
        <dbReference type="EMBL" id="KAK1752184.1"/>
    </source>
</evidence>
<feature type="domain" description="Yeast cell wall synthesis Kre9/Knh1-like N-terminal" evidence="5">
    <location>
        <begin position="32"/>
        <end position="114"/>
    </location>
</feature>
<feature type="chain" id="PRO_5042544180" description="Yeast cell wall synthesis Kre9/Knh1-like N-terminal domain-containing protein" evidence="4">
    <location>
        <begin position="23"/>
        <end position="370"/>
    </location>
</feature>
<evidence type="ECO:0000256" key="4">
    <source>
        <dbReference type="SAM" id="SignalP"/>
    </source>
</evidence>
<evidence type="ECO:0000259" key="5">
    <source>
        <dbReference type="Pfam" id="PF10342"/>
    </source>
</evidence>
<comment type="caution">
    <text evidence="6">The sequence shown here is derived from an EMBL/GenBank/DDBJ whole genome shotgun (WGS) entry which is preliminary data.</text>
</comment>
<keyword evidence="1 4" id="KW-0732">Signal</keyword>
<dbReference type="Proteomes" id="UP001239445">
    <property type="component" value="Unassembled WGS sequence"/>
</dbReference>
<evidence type="ECO:0000313" key="7">
    <source>
        <dbReference type="Proteomes" id="UP001239445"/>
    </source>
</evidence>
<sequence>MASPWFWRRLFVALLWVQSTIAAVAFTNTEFDVQIGKPFTLTWTGASGSVTITLQDASSGTSNLKTVLTVVSSTQSTSYTWTPPSSLSSGTYAFKIADVAGDTVTTDYSATFPIVGVVCFALKGPAAMLMTAKGTNNAFTNAFANPNVHAEDVASFDDARASDSGRDEPQCSTAPSPAERVGYPFPARGIPFTRQSIQPLWLFRVVGLVWITGNLQSINSRLFRQRIQLLPSRRGKHAAAKAGIGAGAGVLGLFLIVAVAYFFYRRGKAAGAKGSVAPDNDEDGGIAELGGAMKVGGPHAELGVGSNEKPPVELGGKGRVEMAATESSVSPASPFAGYVYPSAGAVELGAHPPSYPAELGGGFSGEGYRR</sequence>
<feature type="transmembrane region" description="Helical" evidence="3">
    <location>
        <begin position="239"/>
        <end position="264"/>
    </location>
</feature>
<reference evidence="6" key="1">
    <citation type="submission" date="2023-06" db="EMBL/GenBank/DDBJ databases">
        <title>Genome-scale phylogeny and comparative genomics of the fungal order Sordariales.</title>
        <authorList>
            <consortium name="Lawrence Berkeley National Laboratory"/>
            <person name="Hensen N."/>
            <person name="Bonometti L."/>
            <person name="Westerberg I."/>
            <person name="Brannstrom I.O."/>
            <person name="Guillou S."/>
            <person name="Cros-Aarteil S."/>
            <person name="Calhoun S."/>
            <person name="Haridas S."/>
            <person name="Kuo A."/>
            <person name="Mondo S."/>
            <person name="Pangilinan J."/>
            <person name="Riley R."/>
            <person name="Labutti K."/>
            <person name="Andreopoulos B."/>
            <person name="Lipzen A."/>
            <person name="Chen C."/>
            <person name="Yanf M."/>
            <person name="Daum C."/>
            <person name="Ng V."/>
            <person name="Clum A."/>
            <person name="Steindorff A."/>
            <person name="Ohm R."/>
            <person name="Martin F."/>
            <person name="Silar P."/>
            <person name="Natvig D."/>
            <person name="Lalanne C."/>
            <person name="Gautier V."/>
            <person name="Ament-Velasquez S.L."/>
            <person name="Kruys A."/>
            <person name="Hutchinson M.I."/>
            <person name="Powell A.J."/>
            <person name="Barry K."/>
            <person name="Miller A.N."/>
            <person name="Grigoriev I.V."/>
            <person name="Debuchy R."/>
            <person name="Gladieux P."/>
            <person name="Thoren M.H."/>
            <person name="Johannesson H."/>
        </authorList>
    </citation>
    <scope>NUCLEOTIDE SEQUENCE</scope>
    <source>
        <strain evidence="6">PSN4</strain>
    </source>
</reference>
<protein>
    <recommendedName>
        <fullName evidence="5">Yeast cell wall synthesis Kre9/Knh1-like N-terminal domain-containing protein</fullName>
    </recommendedName>
</protein>
<feature type="compositionally biased region" description="Basic and acidic residues" evidence="2">
    <location>
        <begin position="157"/>
        <end position="169"/>
    </location>
</feature>
<evidence type="ECO:0000256" key="3">
    <source>
        <dbReference type="SAM" id="Phobius"/>
    </source>
</evidence>
<keyword evidence="3" id="KW-0812">Transmembrane</keyword>
<dbReference type="AlphaFoldDB" id="A0AAJ0B5Q6"/>
<keyword evidence="7" id="KW-1185">Reference proteome</keyword>
<keyword evidence="3" id="KW-0472">Membrane</keyword>
<dbReference type="InterPro" id="IPR018466">
    <property type="entry name" value="Kre9/Knh1-like_N"/>
</dbReference>
<accession>A0AAJ0B5Q6</accession>
<name>A0AAJ0B5Q6_9PEZI</name>
<keyword evidence="3" id="KW-1133">Transmembrane helix</keyword>
<evidence type="ECO:0000256" key="1">
    <source>
        <dbReference type="ARBA" id="ARBA00022729"/>
    </source>
</evidence>
<feature type="region of interest" description="Disordered" evidence="2">
    <location>
        <begin position="157"/>
        <end position="179"/>
    </location>
</feature>
<proteinExistence type="predicted"/>
<evidence type="ECO:0000256" key="2">
    <source>
        <dbReference type="SAM" id="MobiDB-lite"/>
    </source>
</evidence>
<feature type="signal peptide" evidence="4">
    <location>
        <begin position="1"/>
        <end position="22"/>
    </location>
</feature>
<organism evidence="6 7">
    <name type="scientific">Echria macrotheca</name>
    <dbReference type="NCBI Taxonomy" id="438768"/>
    <lineage>
        <taxon>Eukaryota</taxon>
        <taxon>Fungi</taxon>
        <taxon>Dikarya</taxon>
        <taxon>Ascomycota</taxon>
        <taxon>Pezizomycotina</taxon>
        <taxon>Sordariomycetes</taxon>
        <taxon>Sordariomycetidae</taxon>
        <taxon>Sordariales</taxon>
        <taxon>Schizotheciaceae</taxon>
        <taxon>Echria</taxon>
    </lineage>
</organism>
<dbReference type="Pfam" id="PF10342">
    <property type="entry name" value="Kre9_KNH"/>
    <property type="match status" value="1"/>
</dbReference>